<sequence>MVRESAIDMRVGALVLYAEDAQGADVDMTRAAEELGLSQNHFGRSLSFSGAEWEDLPTPFATGSMQFGRVPGVVTGPASLRHDPAVQWAVGSR</sequence>
<reference evidence="1 2" key="1">
    <citation type="submission" date="2019-06" db="EMBL/GenBank/DDBJ databases">
        <title>Whole genome shotgun sequence of Microbacterium testaceum NBRC 12675.</title>
        <authorList>
            <person name="Hosoyama A."/>
            <person name="Uohara A."/>
            <person name="Ohji S."/>
            <person name="Ichikawa N."/>
        </authorList>
    </citation>
    <scope>NUCLEOTIDE SEQUENCE [LARGE SCALE GENOMIC DNA]</scope>
    <source>
        <strain evidence="1 2">NBRC 12675</strain>
    </source>
</reference>
<evidence type="ECO:0000313" key="2">
    <source>
        <dbReference type="Proteomes" id="UP000319525"/>
    </source>
</evidence>
<dbReference type="AlphaFoldDB" id="A0A4Y3QN96"/>
<comment type="caution">
    <text evidence="1">The sequence shown here is derived from an EMBL/GenBank/DDBJ whole genome shotgun (WGS) entry which is preliminary data.</text>
</comment>
<proteinExistence type="predicted"/>
<evidence type="ECO:0000313" key="1">
    <source>
        <dbReference type="EMBL" id="GEB46611.1"/>
    </source>
</evidence>
<organism evidence="1 2">
    <name type="scientific">Microbacterium testaceum</name>
    <name type="common">Aureobacterium testaceum</name>
    <name type="synonym">Brevibacterium testaceum</name>
    <dbReference type="NCBI Taxonomy" id="2033"/>
    <lineage>
        <taxon>Bacteria</taxon>
        <taxon>Bacillati</taxon>
        <taxon>Actinomycetota</taxon>
        <taxon>Actinomycetes</taxon>
        <taxon>Micrococcales</taxon>
        <taxon>Microbacteriaceae</taxon>
        <taxon>Microbacterium</taxon>
    </lineage>
</organism>
<name>A0A4Y3QN96_MICTE</name>
<dbReference type="EMBL" id="BJML01000008">
    <property type="protein sequence ID" value="GEB46611.1"/>
    <property type="molecule type" value="Genomic_DNA"/>
</dbReference>
<dbReference type="Proteomes" id="UP000319525">
    <property type="component" value="Unassembled WGS sequence"/>
</dbReference>
<accession>A0A4Y3QN96</accession>
<gene>
    <name evidence="1" type="ORF">MTE01_25560</name>
</gene>
<protein>
    <submittedName>
        <fullName evidence="1">Uncharacterized protein</fullName>
    </submittedName>
</protein>